<dbReference type="AlphaFoldDB" id="A0AAX4HT70"/>
<feature type="signal peptide" evidence="1">
    <location>
        <begin position="1"/>
        <end position="22"/>
    </location>
</feature>
<evidence type="ECO:0000313" key="2">
    <source>
        <dbReference type="EMBL" id="WPU66412.1"/>
    </source>
</evidence>
<sequence>MKKLLLALTALSLGLYASDSSAQIFTIKVTDYGGIADPTLRSFVDEQILKVQNEINKDLPSAPPERLMEGMANSSVMAGKGLASDYASGMKVFLIGANVGAGADLAKDKNTDSDVSGVGVAPGVVVGMNLGWMDAEKFLGMDTNRLNLYLNFMSYKHEQQINDDPGKESNADLDMQALGFRLRYDWIKGNDSKLLGWGGVKFHFGYEYNKTNIAFNSKINESVNETSSTGEVLTGNITGAPQANIAVATHSIPLELSTDVQLLYILSLYVGVGADYSWGQAKGSGTLNAPTSSINCNGGAACGGSPTIQVQPDANIDATGKASGFLYRGFAGAQINLPFFRIYGQVNKPIGNDLIGANVGVRFVY</sequence>
<keyword evidence="1" id="KW-0732">Signal</keyword>
<protein>
    <recommendedName>
        <fullName evidence="4">Porin</fullName>
    </recommendedName>
</protein>
<dbReference type="NCBIfam" id="NF047512">
    <property type="entry name" value="LIC_11975_fam"/>
    <property type="match status" value="1"/>
</dbReference>
<feature type="chain" id="PRO_5043791671" description="Porin" evidence="1">
    <location>
        <begin position="23"/>
        <end position="365"/>
    </location>
</feature>
<organism evidence="2 3">
    <name type="scientific">Peredibacter starrii</name>
    <dbReference type="NCBI Taxonomy" id="28202"/>
    <lineage>
        <taxon>Bacteria</taxon>
        <taxon>Pseudomonadati</taxon>
        <taxon>Bdellovibrionota</taxon>
        <taxon>Bacteriovoracia</taxon>
        <taxon>Bacteriovoracales</taxon>
        <taxon>Bacteriovoracaceae</taxon>
        <taxon>Peredibacter</taxon>
    </lineage>
</organism>
<dbReference type="RefSeq" id="WP_321398593.1">
    <property type="nucleotide sequence ID" value="NZ_CP139487.1"/>
</dbReference>
<evidence type="ECO:0000256" key="1">
    <source>
        <dbReference type="SAM" id="SignalP"/>
    </source>
</evidence>
<gene>
    <name evidence="2" type="ORF">SOO65_06605</name>
</gene>
<dbReference type="InterPro" id="IPR058232">
    <property type="entry name" value="Lsa36-like"/>
</dbReference>
<evidence type="ECO:0008006" key="4">
    <source>
        <dbReference type="Google" id="ProtNLM"/>
    </source>
</evidence>
<reference evidence="2 3" key="1">
    <citation type="submission" date="2023-11" db="EMBL/GenBank/DDBJ databases">
        <title>Peredibacter starrii A3.12.</title>
        <authorList>
            <person name="Mitchell R.J."/>
        </authorList>
    </citation>
    <scope>NUCLEOTIDE SEQUENCE [LARGE SCALE GENOMIC DNA]</scope>
    <source>
        <strain evidence="2 3">A3.12</strain>
    </source>
</reference>
<proteinExistence type="predicted"/>
<dbReference type="Proteomes" id="UP001324634">
    <property type="component" value="Chromosome"/>
</dbReference>
<keyword evidence="3" id="KW-1185">Reference proteome</keyword>
<dbReference type="EMBL" id="CP139487">
    <property type="protein sequence ID" value="WPU66412.1"/>
    <property type="molecule type" value="Genomic_DNA"/>
</dbReference>
<evidence type="ECO:0000313" key="3">
    <source>
        <dbReference type="Proteomes" id="UP001324634"/>
    </source>
</evidence>
<name>A0AAX4HT70_9BACT</name>
<accession>A0AAX4HT70</accession>
<dbReference type="KEGG" id="psti:SOO65_06605"/>